<comment type="caution">
    <text evidence="2">The sequence shown here is derived from an EMBL/GenBank/DDBJ whole genome shotgun (WGS) entry which is preliminary data.</text>
</comment>
<gene>
    <name evidence="2" type="ORF">CLW00_101239</name>
</gene>
<protein>
    <submittedName>
        <fullName evidence="2">Uncharacterized protein</fullName>
    </submittedName>
</protein>
<proteinExistence type="predicted"/>
<name>A0A2T0WV50_9BACT</name>
<reference evidence="2 3" key="1">
    <citation type="submission" date="2018-03" db="EMBL/GenBank/DDBJ databases">
        <title>Genomic Encyclopedia of Archaeal and Bacterial Type Strains, Phase II (KMG-II): from individual species to whole genera.</title>
        <authorList>
            <person name="Goeker M."/>
        </authorList>
    </citation>
    <scope>NUCLEOTIDE SEQUENCE [LARGE SCALE GENOMIC DNA]</scope>
    <source>
        <strain evidence="2 3">DSM 27929</strain>
    </source>
</reference>
<sequence length="96" mass="10794">MDRLNHKGEAIPFSIGFFTANRRKDTGGKFIEIDGAILSKHNKALPLHMRRVDGFGGSKKPSHYANSTRNVQSPDGSITKVHIRLIKKFNGHNIIW</sequence>
<evidence type="ECO:0000313" key="2">
    <source>
        <dbReference type="EMBL" id="PRY90576.1"/>
    </source>
</evidence>
<accession>A0A2T0WV50</accession>
<keyword evidence="3" id="KW-1185">Reference proteome</keyword>
<dbReference type="Proteomes" id="UP000238157">
    <property type="component" value="Unassembled WGS sequence"/>
</dbReference>
<evidence type="ECO:0000256" key="1">
    <source>
        <dbReference type="SAM" id="MobiDB-lite"/>
    </source>
</evidence>
<dbReference type="AlphaFoldDB" id="A0A2T0WV50"/>
<organism evidence="2 3">
    <name type="scientific">Mongoliibacter ruber</name>
    <dbReference type="NCBI Taxonomy" id="1750599"/>
    <lineage>
        <taxon>Bacteria</taxon>
        <taxon>Pseudomonadati</taxon>
        <taxon>Bacteroidota</taxon>
        <taxon>Cytophagia</taxon>
        <taxon>Cytophagales</taxon>
        <taxon>Cyclobacteriaceae</taxon>
        <taxon>Mongoliibacter</taxon>
    </lineage>
</organism>
<feature type="compositionally biased region" description="Polar residues" evidence="1">
    <location>
        <begin position="64"/>
        <end position="75"/>
    </location>
</feature>
<evidence type="ECO:0000313" key="3">
    <source>
        <dbReference type="Proteomes" id="UP000238157"/>
    </source>
</evidence>
<dbReference type="EMBL" id="PVTR01000001">
    <property type="protein sequence ID" value="PRY90576.1"/>
    <property type="molecule type" value="Genomic_DNA"/>
</dbReference>
<feature type="region of interest" description="Disordered" evidence="1">
    <location>
        <begin position="56"/>
        <end position="75"/>
    </location>
</feature>